<evidence type="ECO:0000313" key="2">
    <source>
        <dbReference type="EMBL" id="MDQ0318966.1"/>
    </source>
</evidence>
<evidence type="ECO:0000256" key="1">
    <source>
        <dbReference type="SAM" id="Phobius"/>
    </source>
</evidence>
<keyword evidence="1" id="KW-1133">Transmembrane helix</keyword>
<comment type="caution">
    <text evidence="2">The sequence shown here is derived from an EMBL/GenBank/DDBJ whole genome shotgun (WGS) entry which is preliminary data.</text>
</comment>
<keyword evidence="1" id="KW-0472">Membrane</keyword>
<gene>
    <name evidence="2" type="ORF">QO002_001104</name>
</gene>
<reference evidence="2 3" key="1">
    <citation type="submission" date="2023-07" db="EMBL/GenBank/DDBJ databases">
        <title>Genomic Encyclopedia of Type Strains, Phase IV (KMG-IV): sequencing the most valuable type-strain genomes for metagenomic binning, comparative biology and taxonomic classification.</title>
        <authorList>
            <person name="Goeker M."/>
        </authorList>
    </citation>
    <scope>NUCLEOTIDE SEQUENCE [LARGE SCALE GENOMIC DNA]</scope>
    <source>
        <strain evidence="2 3">DSM 1112</strain>
    </source>
</reference>
<proteinExistence type="predicted"/>
<keyword evidence="3" id="KW-1185">Reference proteome</keyword>
<keyword evidence="1" id="KW-0812">Transmembrane</keyword>
<dbReference type="Proteomes" id="UP001230207">
    <property type="component" value="Unassembled WGS sequence"/>
</dbReference>
<name>A0ABU0BMR6_9HYPH</name>
<organism evidence="2 3">
    <name type="scientific">Pararhizobium capsulatum DSM 1112</name>
    <dbReference type="NCBI Taxonomy" id="1121113"/>
    <lineage>
        <taxon>Bacteria</taxon>
        <taxon>Pseudomonadati</taxon>
        <taxon>Pseudomonadota</taxon>
        <taxon>Alphaproteobacteria</taxon>
        <taxon>Hyphomicrobiales</taxon>
        <taxon>Rhizobiaceae</taxon>
        <taxon>Rhizobium/Agrobacterium group</taxon>
        <taxon>Pararhizobium</taxon>
    </lineage>
</organism>
<protein>
    <submittedName>
        <fullName evidence="2">Uncharacterized protein</fullName>
    </submittedName>
</protein>
<sequence>MREYRESKRLYRQTYMELGLATMVATLLAAAVWHAIS</sequence>
<feature type="transmembrane region" description="Helical" evidence="1">
    <location>
        <begin position="15"/>
        <end position="36"/>
    </location>
</feature>
<evidence type="ECO:0000313" key="3">
    <source>
        <dbReference type="Proteomes" id="UP001230207"/>
    </source>
</evidence>
<accession>A0ABU0BMR6</accession>
<dbReference type="EMBL" id="JAUSVF010000001">
    <property type="protein sequence ID" value="MDQ0318966.1"/>
    <property type="molecule type" value="Genomic_DNA"/>
</dbReference>